<sequence>MHAIGRLICGAVLLAATGVPALAENRIDVIRPDAPALAQYGDQTVGVRELLLTHENQIDIANVTADMTSPDQMPHYDRPLPVEIWYPAQSDATGSTTLKAYMRDGKTLVDLHGKAILDAAPAKPEAGFPLVIVSHGYPGNRFLMSPIAENLASKGYVVVSIDHTDTTYSTLRSFPSALVNRSEDQMFVLDEIARLSEDPGSFLHGLVDADDTAIVGYSMGAYGTLVSVGIGLTDQAVEATEGFWHAPAGTLERYRASSDAYRDRFDPRIKTAIVFAPAGYSSGFFDDETLKGIRVPTLFIGGSNDDTVGYEDGVLPTFRGAKGVDRGFLVFEGANHNVGAPMPAPEEAWVYDPDLKFNLAMHYTDFVWDNVRMNNIATHFATAWLGKYLKGDTAMQDYLDLVPVSNDGVYDMADGKPAADHSYWAGFQPRTAQALRFDFLSADQ</sequence>
<name>A0A506UGB6_9HYPH</name>
<evidence type="ECO:0000256" key="4">
    <source>
        <dbReference type="SAM" id="SignalP"/>
    </source>
</evidence>
<keyword evidence="1 5" id="KW-0378">Hydrolase</keyword>
<dbReference type="OrthoDB" id="9814760at2"/>
<dbReference type="InterPro" id="IPR029058">
    <property type="entry name" value="AB_hydrolase_fold"/>
</dbReference>
<evidence type="ECO:0000313" key="5">
    <source>
        <dbReference type="EMBL" id="TPW32274.1"/>
    </source>
</evidence>
<dbReference type="AlphaFoldDB" id="A0A506UGB6"/>
<evidence type="ECO:0000256" key="2">
    <source>
        <dbReference type="ARBA" id="ARBA00022963"/>
    </source>
</evidence>
<dbReference type="GO" id="GO:0016042">
    <property type="term" value="P:lipid catabolic process"/>
    <property type="evidence" value="ECO:0007669"/>
    <property type="project" value="UniProtKB-KW"/>
</dbReference>
<accession>A0A506UGB6</accession>
<gene>
    <name evidence="5" type="ORF">FJU08_04500</name>
</gene>
<dbReference type="Pfam" id="PF03403">
    <property type="entry name" value="PAF-AH_p_II"/>
    <property type="match status" value="1"/>
</dbReference>
<dbReference type="Gene3D" id="3.40.50.1820">
    <property type="entry name" value="alpha/beta hydrolase"/>
    <property type="match status" value="1"/>
</dbReference>
<protein>
    <submittedName>
        <fullName evidence="5">Dienelactone hydrolase</fullName>
    </submittedName>
</protein>
<keyword evidence="4" id="KW-0732">Signal</keyword>
<comment type="caution">
    <text evidence="5">The sequence shown here is derived from an EMBL/GenBank/DDBJ whole genome shotgun (WGS) entry which is preliminary data.</text>
</comment>
<keyword evidence="3" id="KW-0443">Lipid metabolism</keyword>
<organism evidence="5 6">
    <name type="scientific">Martelella alba</name>
    <dbReference type="NCBI Taxonomy" id="2590451"/>
    <lineage>
        <taxon>Bacteria</taxon>
        <taxon>Pseudomonadati</taxon>
        <taxon>Pseudomonadota</taxon>
        <taxon>Alphaproteobacteria</taxon>
        <taxon>Hyphomicrobiales</taxon>
        <taxon>Aurantimonadaceae</taxon>
        <taxon>Martelella</taxon>
    </lineage>
</organism>
<feature type="chain" id="PRO_5021339802" evidence="4">
    <location>
        <begin position="24"/>
        <end position="444"/>
    </location>
</feature>
<evidence type="ECO:0000256" key="1">
    <source>
        <dbReference type="ARBA" id="ARBA00022801"/>
    </source>
</evidence>
<dbReference type="PANTHER" id="PTHR10272">
    <property type="entry name" value="PLATELET-ACTIVATING FACTOR ACETYLHYDROLASE"/>
    <property type="match status" value="1"/>
</dbReference>
<keyword evidence="6" id="KW-1185">Reference proteome</keyword>
<dbReference type="EMBL" id="VHLG01000002">
    <property type="protein sequence ID" value="TPW32274.1"/>
    <property type="molecule type" value="Genomic_DNA"/>
</dbReference>
<dbReference type="Proteomes" id="UP000318801">
    <property type="component" value="Unassembled WGS sequence"/>
</dbReference>
<dbReference type="SUPFAM" id="SSF53474">
    <property type="entry name" value="alpha/beta-Hydrolases"/>
    <property type="match status" value="1"/>
</dbReference>
<proteinExistence type="predicted"/>
<dbReference type="GO" id="GO:0003847">
    <property type="term" value="F:1-alkyl-2-acetylglycerophosphocholine esterase activity"/>
    <property type="evidence" value="ECO:0007669"/>
    <property type="project" value="TreeGrafter"/>
</dbReference>
<reference evidence="5 6" key="1">
    <citation type="submission" date="2019-06" db="EMBL/GenBank/DDBJ databases">
        <authorList>
            <person name="Li M."/>
        </authorList>
    </citation>
    <scope>NUCLEOTIDE SEQUENCE [LARGE SCALE GENOMIC DNA]</scope>
    <source>
        <strain evidence="5 6">BGMRC2036</strain>
    </source>
</reference>
<keyword evidence="2" id="KW-0442">Lipid degradation</keyword>
<dbReference type="PANTHER" id="PTHR10272:SF0">
    <property type="entry name" value="PLATELET-ACTIVATING FACTOR ACETYLHYDROLASE"/>
    <property type="match status" value="1"/>
</dbReference>
<feature type="signal peptide" evidence="4">
    <location>
        <begin position="1"/>
        <end position="23"/>
    </location>
</feature>
<evidence type="ECO:0000256" key="3">
    <source>
        <dbReference type="ARBA" id="ARBA00023098"/>
    </source>
</evidence>
<evidence type="ECO:0000313" key="6">
    <source>
        <dbReference type="Proteomes" id="UP000318801"/>
    </source>
</evidence>